<name>A0A0N0NS48_9EURO</name>
<dbReference type="EMBL" id="LFJN01000001">
    <property type="protein sequence ID" value="KPI45841.1"/>
    <property type="molecule type" value="Genomic_DNA"/>
</dbReference>
<keyword evidence="2" id="KW-1185">Reference proteome</keyword>
<dbReference type="RefSeq" id="XP_018005804.1">
    <property type="nucleotide sequence ID" value="XM_018148724.1"/>
</dbReference>
<proteinExistence type="predicted"/>
<dbReference type="GeneID" id="28740593"/>
<sequence>MAEATTVNWEDDEFSQYIKTCEPKYLLNEAHAYEDSKYRLRGKFAFGIEAGVCSLGWGTPFTLIYSGWAWKNFRKVDRRFDIMVHTMKKRDLTWVGCSEAHKWKMWAAGQVKP</sequence>
<gene>
    <name evidence="1" type="ORF">AB675_828</name>
</gene>
<reference evidence="1 2" key="1">
    <citation type="submission" date="2015-06" db="EMBL/GenBank/DDBJ databases">
        <title>Draft genome of the ant-associated black yeast Phialophora attae CBS 131958.</title>
        <authorList>
            <person name="Moreno L.F."/>
            <person name="Stielow B.J."/>
            <person name="de Hoog S."/>
            <person name="Vicente V.A."/>
            <person name="Weiss V.A."/>
            <person name="de Vries M."/>
            <person name="Cruz L.M."/>
            <person name="Souza E.M."/>
        </authorList>
    </citation>
    <scope>NUCLEOTIDE SEQUENCE [LARGE SCALE GENOMIC DNA]</scope>
    <source>
        <strain evidence="1 2">CBS 131958</strain>
    </source>
</reference>
<dbReference type="VEuPathDB" id="FungiDB:AB675_828"/>
<evidence type="ECO:0000313" key="1">
    <source>
        <dbReference type="EMBL" id="KPI45841.1"/>
    </source>
</evidence>
<accession>A0A0N0NS48</accession>
<organism evidence="1 2">
    <name type="scientific">Cyphellophora attinorum</name>
    <dbReference type="NCBI Taxonomy" id="1664694"/>
    <lineage>
        <taxon>Eukaryota</taxon>
        <taxon>Fungi</taxon>
        <taxon>Dikarya</taxon>
        <taxon>Ascomycota</taxon>
        <taxon>Pezizomycotina</taxon>
        <taxon>Eurotiomycetes</taxon>
        <taxon>Chaetothyriomycetidae</taxon>
        <taxon>Chaetothyriales</taxon>
        <taxon>Cyphellophoraceae</taxon>
        <taxon>Cyphellophora</taxon>
    </lineage>
</organism>
<evidence type="ECO:0000313" key="2">
    <source>
        <dbReference type="Proteomes" id="UP000038010"/>
    </source>
</evidence>
<protein>
    <submittedName>
        <fullName evidence="1">Uncharacterized protein</fullName>
    </submittedName>
</protein>
<dbReference type="AlphaFoldDB" id="A0A0N0NS48"/>
<dbReference type="Proteomes" id="UP000038010">
    <property type="component" value="Unassembled WGS sequence"/>
</dbReference>
<comment type="caution">
    <text evidence="1">The sequence shown here is derived from an EMBL/GenBank/DDBJ whole genome shotgun (WGS) entry which is preliminary data.</text>
</comment>